<name>A0A451DD62_9GAMM</name>
<comment type="cofactor">
    <cofactor evidence="10">
        <name>Mg(2+)</name>
        <dbReference type="ChEBI" id="CHEBI:18420"/>
    </cofactor>
</comment>
<evidence type="ECO:0000256" key="7">
    <source>
        <dbReference type="ARBA" id="ARBA00023160"/>
    </source>
</evidence>
<dbReference type="OrthoDB" id="517356at2"/>
<keyword evidence="6 10" id="KW-0443">Lipid metabolism</keyword>
<keyword evidence="7 10" id="KW-0275">Fatty acid biosynthesis</keyword>
<dbReference type="SUPFAM" id="SSF56214">
    <property type="entry name" value="4'-phosphopantetheinyl transferase"/>
    <property type="match status" value="1"/>
</dbReference>
<keyword evidence="3 10" id="KW-0479">Metal-binding</keyword>
<feature type="binding site" evidence="10">
    <location>
        <position position="9"/>
    </location>
    <ligand>
        <name>Mg(2+)</name>
        <dbReference type="ChEBI" id="CHEBI:18420"/>
    </ligand>
</feature>
<dbReference type="EC" id="2.7.8.7" evidence="10"/>
<feature type="binding site" evidence="10">
    <location>
        <position position="58"/>
    </location>
    <ligand>
        <name>Mg(2+)</name>
        <dbReference type="ChEBI" id="CHEBI:18420"/>
    </ligand>
</feature>
<comment type="function">
    <text evidence="10">Transfers the 4'-phosphopantetheine moiety from coenzyme A to a Ser of acyl-carrier-protein.</text>
</comment>
<dbReference type="InterPro" id="IPR002582">
    <property type="entry name" value="ACPS"/>
</dbReference>
<dbReference type="Proteomes" id="UP000294418">
    <property type="component" value="Chromosome"/>
</dbReference>
<dbReference type="NCBIfam" id="TIGR00516">
    <property type="entry name" value="acpS"/>
    <property type="match status" value="1"/>
</dbReference>
<keyword evidence="1 10" id="KW-0444">Lipid biosynthesis</keyword>
<accession>A0A451DD62</accession>
<proteinExistence type="inferred from homology"/>
<dbReference type="AlphaFoldDB" id="A0A451DD62"/>
<keyword evidence="4 10" id="KW-0276">Fatty acid metabolism</keyword>
<dbReference type="GO" id="GO:0000287">
    <property type="term" value="F:magnesium ion binding"/>
    <property type="evidence" value="ECO:0007669"/>
    <property type="project" value="UniProtKB-UniRule"/>
</dbReference>
<evidence type="ECO:0000313" key="13">
    <source>
        <dbReference type="Proteomes" id="UP000294418"/>
    </source>
</evidence>
<dbReference type="NCBIfam" id="TIGR00556">
    <property type="entry name" value="pantethn_trn"/>
    <property type="match status" value="1"/>
</dbReference>
<evidence type="ECO:0000256" key="1">
    <source>
        <dbReference type="ARBA" id="ARBA00022516"/>
    </source>
</evidence>
<sequence length="126" mass="14116">MSIFGIGTDIVEIVRITTIISRVGDRLAQRILSHAELSQYHLHLRPERLLAKSFAVKEATVKAFGLGMRGGLAFNQIEIHHDRLGKPYICFLQHAKIMAQDCSISNVSVTLADERQYVVAMVIIEN</sequence>
<evidence type="ECO:0000256" key="6">
    <source>
        <dbReference type="ARBA" id="ARBA00023098"/>
    </source>
</evidence>
<evidence type="ECO:0000256" key="8">
    <source>
        <dbReference type="ARBA" id="ARBA00050875"/>
    </source>
</evidence>
<dbReference type="GO" id="GO:0005737">
    <property type="term" value="C:cytoplasm"/>
    <property type="evidence" value="ECO:0007669"/>
    <property type="project" value="UniProtKB-SubCell"/>
</dbReference>
<comment type="catalytic activity">
    <reaction evidence="8 10">
        <text>apo-[ACP] + CoA = holo-[ACP] + adenosine 3',5'-bisphosphate + H(+)</text>
        <dbReference type="Rhea" id="RHEA:12068"/>
        <dbReference type="Rhea" id="RHEA-COMP:9685"/>
        <dbReference type="Rhea" id="RHEA-COMP:9690"/>
        <dbReference type="ChEBI" id="CHEBI:15378"/>
        <dbReference type="ChEBI" id="CHEBI:29999"/>
        <dbReference type="ChEBI" id="CHEBI:57287"/>
        <dbReference type="ChEBI" id="CHEBI:58343"/>
        <dbReference type="ChEBI" id="CHEBI:64479"/>
        <dbReference type="EC" id="2.7.8.7"/>
    </reaction>
</comment>
<dbReference type="InterPro" id="IPR004568">
    <property type="entry name" value="Ppantetheine-prot_Trfase_dom"/>
</dbReference>
<dbReference type="GO" id="GO:0006633">
    <property type="term" value="P:fatty acid biosynthetic process"/>
    <property type="evidence" value="ECO:0007669"/>
    <property type="project" value="UniProtKB-UniRule"/>
</dbReference>
<evidence type="ECO:0000256" key="9">
    <source>
        <dbReference type="ARBA" id="ARBA00054726"/>
    </source>
</evidence>
<keyword evidence="10" id="KW-0963">Cytoplasm</keyword>
<keyword evidence="5 10" id="KW-0460">Magnesium</keyword>
<evidence type="ECO:0000259" key="11">
    <source>
        <dbReference type="Pfam" id="PF01648"/>
    </source>
</evidence>
<dbReference type="Gene3D" id="3.90.470.20">
    <property type="entry name" value="4'-phosphopantetheinyl transferase domain"/>
    <property type="match status" value="1"/>
</dbReference>
<comment type="similarity">
    <text evidence="10">Belongs to the P-Pant transferase superfamily. AcpS family.</text>
</comment>
<dbReference type="HAMAP" id="MF_00101">
    <property type="entry name" value="AcpS"/>
    <property type="match status" value="1"/>
</dbReference>
<dbReference type="Pfam" id="PF01648">
    <property type="entry name" value="ACPS"/>
    <property type="match status" value="1"/>
</dbReference>
<feature type="domain" description="4'-phosphopantetheinyl transferase" evidence="11">
    <location>
        <begin position="5"/>
        <end position="119"/>
    </location>
</feature>
<reference evidence="12 13" key="1">
    <citation type="submission" date="2019-02" db="EMBL/GenBank/DDBJ databases">
        <authorList>
            <person name="Manzano-Marin A."/>
            <person name="Manzano-Marin A."/>
        </authorList>
    </citation>
    <scope>NUCLEOTIDE SEQUENCE [LARGE SCALE GENOMIC DNA]</scope>
    <source>
        <strain evidence="12 13">ErCilaricifoliae</strain>
    </source>
</reference>
<keyword evidence="2 10" id="KW-0808">Transferase</keyword>
<evidence type="ECO:0000256" key="3">
    <source>
        <dbReference type="ARBA" id="ARBA00022723"/>
    </source>
</evidence>
<gene>
    <name evidence="10 12" type="primary">acpS</name>
    <name evidence="12" type="ORF">ERCILAFE3058_454</name>
</gene>
<evidence type="ECO:0000256" key="4">
    <source>
        <dbReference type="ARBA" id="ARBA00022832"/>
    </source>
</evidence>
<dbReference type="InterPro" id="IPR008278">
    <property type="entry name" value="4-PPantetheinyl_Trfase_dom"/>
</dbReference>
<dbReference type="FunFam" id="3.90.470.20:FF:000001">
    <property type="entry name" value="Holo-[acyl-carrier-protein] synthase"/>
    <property type="match status" value="1"/>
</dbReference>
<dbReference type="RefSeq" id="WP_157989839.1">
    <property type="nucleotide sequence ID" value="NZ_LR217720.1"/>
</dbReference>
<comment type="subcellular location">
    <subcellularLocation>
        <location evidence="10">Cytoplasm</location>
    </subcellularLocation>
</comment>
<protein>
    <recommendedName>
        <fullName evidence="10">Holo-[acyl-carrier-protein] synthase</fullName>
        <shortName evidence="10">Holo-ACP synthase</shortName>
        <ecNumber evidence="10">2.7.8.7</ecNumber>
    </recommendedName>
    <alternativeName>
        <fullName evidence="10">4'-phosphopantetheinyl transferase AcpS</fullName>
    </alternativeName>
</protein>
<evidence type="ECO:0000313" key="12">
    <source>
        <dbReference type="EMBL" id="VFP84370.1"/>
    </source>
</evidence>
<organism evidence="12 13">
    <name type="scientific">Candidatus Erwinia haradaeae</name>
    <dbReference type="NCBI Taxonomy" id="1922217"/>
    <lineage>
        <taxon>Bacteria</taxon>
        <taxon>Pseudomonadati</taxon>
        <taxon>Pseudomonadota</taxon>
        <taxon>Gammaproteobacteria</taxon>
        <taxon>Enterobacterales</taxon>
        <taxon>Erwiniaceae</taxon>
        <taxon>Erwinia</taxon>
    </lineage>
</organism>
<evidence type="ECO:0000256" key="5">
    <source>
        <dbReference type="ARBA" id="ARBA00022842"/>
    </source>
</evidence>
<dbReference type="InterPro" id="IPR037143">
    <property type="entry name" value="4-PPantetheinyl_Trfase_dom_sf"/>
</dbReference>
<dbReference type="EMBL" id="LR217720">
    <property type="protein sequence ID" value="VFP84370.1"/>
    <property type="molecule type" value="Genomic_DNA"/>
</dbReference>
<comment type="function">
    <text evidence="9">Transfers the 4'-phosphopantetheine moiety from coenzyme A to the 'Ser-36' of acyl-carrier-protein.</text>
</comment>
<dbReference type="GO" id="GO:0008897">
    <property type="term" value="F:holo-[acyl-carrier-protein] synthase activity"/>
    <property type="evidence" value="ECO:0007669"/>
    <property type="project" value="UniProtKB-UniRule"/>
</dbReference>
<evidence type="ECO:0000256" key="10">
    <source>
        <dbReference type="HAMAP-Rule" id="MF_00101"/>
    </source>
</evidence>
<evidence type="ECO:0000256" key="2">
    <source>
        <dbReference type="ARBA" id="ARBA00022679"/>
    </source>
</evidence>